<dbReference type="PANTHER" id="PTHR30337:SF0">
    <property type="entry name" value="NUCLEASE SBCCD SUBUNIT D"/>
    <property type="match status" value="1"/>
</dbReference>
<dbReference type="InterPro" id="IPR004843">
    <property type="entry name" value="Calcineurin-like_PHP"/>
</dbReference>
<dbReference type="SUPFAM" id="SSF56300">
    <property type="entry name" value="Metallo-dependent phosphatases"/>
    <property type="match status" value="1"/>
</dbReference>
<proteinExistence type="predicted"/>
<dbReference type="Gene3D" id="3.60.21.10">
    <property type="match status" value="1"/>
</dbReference>
<keyword evidence="3" id="KW-1185">Reference proteome</keyword>
<dbReference type="Pfam" id="PF00149">
    <property type="entry name" value="Metallophos"/>
    <property type="match status" value="1"/>
</dbReference>
<keyword evidence="2" id="KW-0540">Nuclease</keyword>
<dbReference type="GO" id="GO:0004519">
    <property type="term" value="F:endonuclease activity"/>
    <property type="evidence" value="ECO:0007669"/>
    <property type="project" value="UniProtKB-KW"/>
</dbReference>
<dbReference type="InterPro" id="IPR029052">
    <property type="entry name" value="Metallo-depent_PP-like"/>
</dbReference>
<evidence type="ECO:0000259" key="1">
    <source>
        <dbReference type="Pfam" id="PF00149"/>
    </source>
</evidence>
<accession>A0A4D5ZC51</accession>
<gene>
    <name evidence="2" type="ORF">BcepSaruman_192</name>
</gene>
<feature type="domain" description="Calcineurin-like phosphoesterase" evidence="1">
    <location>
        <begin position="4"/>
        <end position="152"/>
    </location>
</feature>
<reference evidence="2 3" key="1">
    <citation type="submission" date="2019-02" db="EMBL/GenBank/DDBJ databases">
        <title>Complete genome sequence of Burkholderia cenocepacia phage BcepSaruman.</title>
        <authorList>
            <person name="Park K."/>
            <person name="Liu M."/>
            <person name="Gill J."/>
        </authorList>
    </citation>
    <scope>NUCLEOTIDE SEQUENCE [LARGE SCALE GENOMIC DNA]</scope>
</reference>
<dbReference type="InterPro" id="IPR050535">
    <property type="entry name" value="DNA_Repair-Maintenance_Comp"/>
</dbReference>
<dbReference type="EMBL" id="MK552140">
    <property type="protein sequence ID" value="QBX06605.1"/>
    <property type="molecule type" value="Genomic_DNA"/>
</dbReference>
<dbReference type="Proteomes" id="UP000296455">
    <property type="component" value="Segment"/>
</dbReference>
<organism evidence="2 3">
    <name type="scientific">Burkholderia phage BcepSaruman</name>
    <dbReference type="NCBI Taxonomy" id="2530032"/>
    <lineage>
        <taxon>Viruses</taxon>
        <taxon>Duplodnaviria</taxon>
        <taxon>Heunggongvirae</taxon>
        <taxon>Uroviricota</taxon>
        <taxon>Caudoviricetes</taxon>
        <taxon>Sarumanvirus</taxon>
        <taxon>Sarumanvirus bcepsaruman</taxon>
    </lineage>
</organism>
<keyword evidence="2" id="KW-0255">Endonuclease</keyword>
<dbReference type="PANTHER" id="PTHR30337">
    <property type="entry name" value="COMPONENT OF ATP-DEPENDENT DSDNA EXONUCLEASE"/>
    <property type="match status" value="1"/>
</dbReference>
<dbReference type="GO" id="GO:0016787">
    <property type="term" value="F:hydrolase activity"/>
    <property type="evidence" value="ECO:0007669"/>
    <property type="project" value="InterPro"/>
</dbReference>
<name>A0A4D5ZC51_9CAUD</name>
<keyword evidence="2" id="KW-0378">Hydrolase</keyword>
<protein>
    <submittedName>
        <fullName evidence="2">Recombination endonuclease-like protein</fullName>
    </submittedName>
</protein>
<evidence type="ECO:0000313" key="3">
    <source>
        <dbReference type="Proteomes" id="UP000296455"/>
    </source>
</evidence>
<sequence>MAEFVGVGDLHLSDQTGDGGLSKYVENSDRVILNEVRRGPIKYAQENGIDKLFLYGDVCNGTRMSYQAMRELVALLNEYPDIEFHVILGNHDMFSELAENGHSLELLILFGLPNFRLYTEPTQVKIDRALVNFLPYPSTAFQPGHLNVFHNEVYGSKTDSGRVHKKEGAPKSKLIAVGGHLHTAHSIRNTHYSGTLYQTNFGESLPKYFHHINYRNDTDNEIELIEHDPRFKLHTVVISSRDDLATIPRGKRDLVKLVIQDGADVSAADYAGRQNIVIVKNFRSKEDLRAVLTEDLNNAEELVIQVDDFFDVWLEALDVEQSMREQIAMTRKRILNKVVK</sequence>
<evidence type="ECO:0000313" key="2">
    <source>
        <dbReference type="EMBL" id="QBX06605.1"/>
    </source>
</evidence>